<protein>
    <recommendedName>
        <fullName evidence="3">Lipopolysaccharide biosynthesis protein</fullName>
    </recommendedName>
</protein>
<dbReference type="EMBL" id="FOAF01000006">
    <property type="protein sequence ID" value="SEM02035.1"/>
    <property type="molecule type" value="Genomic_DNA"/>
</dbReference>
<accession>A0A1H7UZE8</accession>
<dbReference type="Proteomes" id="UP000199421">
    <property type="component" value="Unassembled WGS sequence"/>
</dbReference>
<organism evidence="1 2">
    <name type="scientific">Olivibacter domesticus</name>
    <name type="common">Pseudosphingobacterium domesticum</name>
    <dbReference type="NCBI Taxonomy" id="407022"/>
    <lineage>
        <taxon>Bacteria</taxon>
        <taxon>Pseudomonadati</taxon>
        <taxon>Bacteroidota</taxon>
        <taxon>Sphingobacteriia</taxon>
        <taxon>Sphingobacteriales</taxon>
        <taxon>Sphingobacteriaceae</taxon>
        <taxon>Olivibacter</taxon>
    </lineage>
</organism>
<evidence type="ECO:0008006" key="3">
    <source>
        <dbReference type="Google" id="ProtNLM"/>
    </source>
</evidence>
<dbReference type="STRING" id="407022.SAMN05661044_04006"/>
<dbReference type="OrthoDB" id="3251881at2"/>
<evidence type="ECO:0000313" key="2">
    <source>
        <dbReference type="Proteomes" id="UP000199421"/>
    </source>
</evidence>
<reference evidence="2" key="1">
    <citation type="submission" date="2016-10" db="EMBL/GenBank/DDBJ databases">
        <authorList>
            <person name="Varghese N."/>
            <person name="Submissions S."/>
        </authorList>
    </citation>
    <scope>NUCLEOTIDE SEQUENCE [LARGE SCALE GENOMIC DNA]</scope>
    <source>
        <strain evidence="2">DSM 18733</strain>
    </source>
</reference>
<keyword evidence="2" id="KW-1185">Reference proteome</keyword>
<dbReference type="AlphaFoldDB" id="A0A1H7UZE8"/>
<gene>
    <name evidence="1" type="ORF">SAMN05661044_04006</name>
</gene>
<sequence length="324" mass="38634">MSTHHLKEKRILFIGPIFYHYHQEIIRELEHKGAIVDFLPERDYTVRSKFYKRLGRKAYQGYQDRYYFRLLEDYKDNHYDYFLLIKGELFPPAFVARIKELNPGIKCILYQWDSMKRMHYENLLPVFDKVATFDPTDSQAYGLNYLPLFYTKVVADLRNIREEEQYDLLVLGMFLPERYEGLKKLIIYAEANKLSLKYHIYLEKLHYYTQKMKGKAIDLNLCSFHSLSYQEVLALYRKSTVIVDFSNVNQAGLSMRVIEALGAGKKLLTTNEKIKNEAFYDPKQIHVADWKQLAIPEDFFQTTYHDAKNLDYLRLDNWLDTLFG</sequence>
<proteinExistence type="predicted"/>
<evidence type="ECO:0000313" key="1">
    <source>
        <dbReference type="EMBL" id="SEM02035.1"/>
    </source>
</evidence>
<name>A0A1H7UZE8_OLID1</name>
<dbReference type="RefSeq" id="WP_093327930.1">
    <property type="nucleotide sequence ID" value="NZ_FOAF01000006.1"/>
</dbReference>